<reference evidence="1 2" key="2">
    <citation type="journal article" date="2011" name="J. Bacteriol.">
        <title>Complete genome sequence of the anaerobic, halophilic alkalithermophile Natranaerobius thermophilus JW/NM-WN-LF.</title>
        <authorList>
            <person name="Zhao B."/>
            <person name="Mesbah N.M."/>
            <person name="Dalin E."/>
            <person name="Goodwin L."/>
            <person name="Nolan M."/>
            <person name="Pitluck S."/>
            <person name="Chertkov O."/>
            <person name="Brettin T.S."/>
            <person name="Han J."/>
            <person name="Larimer F.W."/>
            <person name="Land M.L."/>
            <person name="Hauser L."/>
            <person name="Kyrpides N."/>
            <person name="Wiegel J."/>
        </authorList>
    </citation>
    <scope>NUCLEOTIDE SEQUENCE [LARGE SCALE GENOMIC DNA]</scope>
    <source>
        <strain evidence="2">ATCC BAA-1301 / DSM 18059 / JW/NM-WN-LF</strain>
    </source>
</reference>
<evidence type="ECO:0000313" key="2">
    <source>
        <dbReference type="Proteomes" id="UP000001683"/>
    </source>
</evidence>
<organism evidence="1 2">
    <name type="scientific">Natranaerobius thermophilus (strain ATCC BAA-1301 / DSM 18059 / JW/NM-WN-LF)</name>
    <dbReference type="NCBI Taxonomy" id="457570"/>
    <lineage>
        <taxon>Bacteria</taxon>
        <taxon>Bacillati</taxon>
        <taxon>Bacillota</taxon>
        <taxon>Clostridia</taxon>
        <taxon>Natranaerobiales</taxon>
        <taxon>Natranaerobiaceae</taxon>
        <taxon>Natranaerobius</taxon>
    </lineage>
</organism>
<reference evidence="1 2" key="1">
    <citation type="submission" date="2008-04" db="EMBL/GenBank/DDBJ databases">
        <title>Complete sequence of chromosome of Natranaerobius thermophilus JW/NM-WN-LF.</title>
        <authorList>
            <consortium name="US DOE Joint Genome Institute"/>
            <person name="Copeland A."/>
            <person name="Lucas S."/>
            <person name="Lapidus A."/>
            <person name="Glavina del Rio T."/>
            <person name="Dalin E."/>
            <person name="Tice H."/>
            <person name="Bruce D."/>
            <person name="Goodwin L."/>
            <person name="Pitluck S."/>
            <person name="Chertkov O."/>
            <person name="Brettin T."/>
            <person name="Detter J.C."/>
            <person name="Han C."/>
            <person name="Kuske C.R."/>
            <person name="Schmutz J."/>
            <person name="Larimer F."/>
            <person name="Land M."/>
            <person name="Hauser L."/>
            <person name="Kyrpides N."/>
            <person name="Lykidis A."/>
            <person name="Mesbah N.M."/>
            <person name="Wiegel J."/>
        </authorList>
    </citation>
    <scope>NUCLEOTIDE SEQUENCE [LARGE SCALE GENOMIC DNA]</scope>
    <source>
        <strain evidence="2">ATCC BAA-1301 / DSM 18059 / JW/NM-WN-LF</strain>
    </source>
</reference>
<gene>
    <name evidence="1" type="ordered locus">Nther_0352</name>
</gene>
<name>B2A5B5_NATTJ</name>
<dbReference type="EMBL" id="CP001034">
    <property type="protein sequence ID" value="ACB83949.1"/>
    <property type="molecule type" value="Genomic_DNA"/>
</dbReference>
<dbReference type="KEGG" id="nth:Nther_0352"/>
<accession>B2A5B5</accession>
<dbReference type="RefSeq" id="WP_012446837.1">
    <property type="nucleotide sequence ID" value="NC_010718.1"/>
</dbReference>
<dbReference type="Proteomes" id="UP000001683">
    <property type="component" value="Chromosome"/>
</dbReference>
<evidence type="ECO:0000313" key="1">
    <source>
        <dbReference type="EMBL" id="ACB83949.1"/>
    </source>
</evidence>
<protein>
    <submittedName>
        <fullName evidence="1">Uncharacterized protein</fullName>
    </submittedName>
</protein>
<dbReference type="InParanoid" id="B2A5B5"/>
<dbReference type="STRING" id="457570.Nther_0352"/>
<dbReference type="HOGENOM" id="CLU_683012_0_0_9"/>
<keyword evidence="2" id="KW-1185">Reference proteome</keyword>
<sequence length="403" mass="48194">MYDMYKKPLILLGFILLLLITGLVIPIEETSEADSDDDYLTIKEINKIAEEKAEKYSDYDVLELATKDEYKGLDTSIEFNDNIHNNREYWINYHLKAHDYGAKYAPNEEEIKKNLFIMDLLDLELRLPQTKYDTVTPGIDYEEYQHFRNYLPDEFDADKIKREENKQYVEEITKTKEYLKNSSIFDFRSRSFELLGDSSTITWKLKEHFSDEKSQVNFMTTPDLMNFISKDNTMSLKTIAGYIIIKTSDEDNKFDVPADERPYKVPVHVYLESKSNEEQEKIIEENDVGFWDISLYAHKFNKISHLEIIDNEHLSTEKVDCKRTIEYYFPYEKMEQIGYEEIIPKLRRTPRYMNNSSPNHYHAIKPFRWHEQRPHVLYHVYEDITPSYIEIDDPDVLNEMFFY</sequence>
<dbReference type="AlphaFoldDB" id="B2A5B5"/>
<proteinExistence type="predicted"/>